<sequence length="278" mass="30710">MLRGAAGAALAVGAAGVLPGVASAERGGHGGHWGLRVPKDKISIQLYTLRSILENDLEGTLDALADIGYRKVELAGTYGRSAEEFRKLLDARRIKATSTHVGIDGDIDQAIADAKVLGNRRSNVAWANFGTIAEWETFADRLEAAGKAYRRAGIGFGYHNHDHEFQAIDGVRPYDVLTRRTSRRNVSLEMDLYWVVVAGADPVREFYKIAGRVKQYHVKDRAPDGGFADLGEGNIDFRRIFRATRPLEVEEYIVENDQPVDALKCAETGYNYLANLRF</sequence>
<protein>
    <submittedName>
        <fullName evidence="2">Sugar phosphate isomerase/epimerase</fullName>
    </submittedName>
</protein>
<dbReference type="EMBL" id="JACHJQ010000001">
    <property type="protein sequence ID" value="MBB4903811.1"/>
    <property type="molecule type" value="Genomic_DNA"/>
</dbReference>
<organism evidence="2 3">
    <name type="scientific">Actinophytocola algeriensis</name>
    <dbReference type="NCBI Taxonomy" id="1768010"/>
    <lineage>
        <taxon>Bacteria</taxon>
        <taxon>Bacillati</taxon>
        <taxon>Actinomycetota</taxon>
        <taxon>Actinomycetes</taxon>
        <taxon>Pseudonocardiales</taxon>
        <taxon>Pseudonocardiaceae</taxon>
    </lineage>
</organism>
<gene>
    <name evidence="2" type="ORF">FHR82_000021</name>
</gene>
<evidence type="ECO:0000313" key="2">
    <source>
        <dbReference type="EMBL" id="MBB4903811.1"/>
    </source>
</evidence>
<proteinExistence type="predicted"/>
<reference evidence="2 3" key="1">
    <citation type="submission" date="2020-08" db="EMBL/GenBank/DDBJ databases">
        <title>Genomic Encyclopedia of Type Strains, Phase III (KMG-III): the genomes of soil and plant-associated and newly described type strains.</title>
        <authorList>
            <person name="Whitman W."/>
        </authorList>
    </citation>
    <scope>NUCLEOTIDE SEQUENCE [LARGE SCALE GENOMIC DNA]</scope>
    <source>
        <strain evidence="2 3">CECT 8960</strain>
    </source>
</reference>
<dbReference type="Gene3D" id="3.20.20.150">
    <property type="entry name" value="Divalent-metal-dependent TIM barrel enzymes"/>
    <property type="match status" value="1"/>
</dbReference>
<accession>A0A7W7VBC5</accession>
<evidence type="ECO:0000259" key="1">
    <source>
        <dbReference type="Pfam" id="PF01261"/>
    </source>
</evidence>
<dbReference type="InterPro" id="IPR036237">
    <property type="entry name" value="Xyl_isomerase-like_sf"/>
</dbReference>
<name>A0A7W7VBC5_9PSEU</name>
<comment type="caution">
    <text evidence="2">The sequence shown here is derived from an EMBL/GenBank/DDBJ whole genome shotgun (WGS) entry which is preliminary data.</text>
</comment>
<keyword evidence="2" id="KW-0413">Isomerase</keyword>
<dbReference type="AlphaFoldDB" id="A0A7W7VBC5"/>
<dbReference type="Pfam" id="PF01261">
    <property type="entry name" value="AP_endonuc_2"/>
    <property type="match status" value="1"/>
</dbReference>
<dbReference type="GO" id="GO:0016853">
    <property type="term" value="F:isomerase activity"/>
    <property type="evidence" value="ECO:0007669"/>
    <property type="project" value="UniProtKB-KW"/>
</dbReference>
<dbReference type="Proteomes" id="UP000520767">
    <property type="component" value="Unassembled WGS sequence"/>
</dbReference>
<dbReference type="SUPFAM" id="SSF51658">
    <property type="entry name" value="Xylose isomerase-like"/>
    <property type="match status" value="1"/>
</dbReference>
<dbReference type="PANTHER" id="PTHR12110:SF41">
    <property type="entry name" value="INOSOSE DEHYDRATASE"/>
    <property type="match status" value="1"/>
</dbReference>
<keyword evidence="3" id="KW-1185">Reference proteome</keyword>
<dbReference type="RefSeq" id="WP_184808148.1">
    <property type="nucleotide sequence ID" value="NZ_JACHJQ010000001.1"/>
</dbReference>
<dbReference type="PANTHER" id="PTHR12110">
    <property type="entry name" value="HYDROXYPYRUVATE ISOMERASE"/>
    <property type="match status" value="1"/>
</dbReference>
<feature type="domain" description="Xylose isomerase-like TIM barrel" evidence="1">
    <location>
        <begin position="61"/>
        <end position="244"/>
    </location>
</feature>
<evidence type="ECO:0000313" key="3">
    <source>
        <dbReference type="Proteomes" id="UP000520767"/>
    </source>
</evidence>
<dbReference type="InterPro" id="IPR013022">
    <property type="entry name" value="Xyl_isomerase-like_TIM-brl"/>
</dbReference>
<dbReference type="InterPro" id="IPR050312">
    <property type="entry name" value="IolE/XylAMocC-like"/>
</dbReference>